<feature type="domain" description="TF-B3" evidence="7">
    <location>
        <begin position="257"/>
        <end position="354"/>
    </location>
</feature>
<evidence type="ECO:0000256" key="4">
    <source>
        <dbReference type="ARBA" id="ARBA00023163"/>
    </source>
</evidence>
<evidence type="ECO:0000256" key="2">
    <source>
        <dbReference type="ARBA" id="ARBA00023015"/>
    </source>
</evidence>
<name>A0A453JZD8_AEGTS</name>
<dbReference type="InterPro" id="IPR044837">
    <property type="entry name" value="REM16-like"/>
</dbReference>
<evidence type="ECO:0000256" key="3">
    <source>
        <dbReference type="ARBA" id="ARBA00023125"/>
    </source>
</evidence>
<feature type="region of interest" description="Disordered" evidence="6">
    <location>
        <begin position="1002"/>
        <end position="1175"/>
    </location>
</feature>
<reference evidence="8" key="3">
    <citation type="journal article" date="2017" name="Nature">
        <title>Genome sequence of the progenitor of the wheat D genome Aegilops tauschii.</title>
        <authorList>
            <person name="Luo M.C."/>
            <person name="Gu Y.Q."/>
            <person name="Puiu D."/>
            <person name="Wang H."/>
            <person name="Twardziok S.O."/>
            <person name="Deal K.R."/>
            <person name="Huo N."/>
            <person name="Zhu T."/>
            <person name="Wang L."/>
            <person name="Wang Y."/>
            <person name="McGuire P.E."/>
            <person name="Liu S."/>
            <person name="Long H."/>
            <person name="Ramasamy R.K."/>
            <person name="Rodriguez J.C."/>
            <person name="Van S.L."/>
            <person name="Yuan L."/>
            <person name="Wang Z."/>
            <person name="Xia Z."/>
            <person name="Xiao L."/>
            <person name="Anderson O.D."/>
            <person name="Ouyang S."/>
            <person name="Liang Y."/>
            <person name="Zimin A.V."/>
            <person name="Pertea G."/>
            <person name="Qi P."/>
            <person name="Bennetzen J.L."/>
            <person name="Dai X."/>
            <person name="Dawson M.W."/>
            <person name="Muller H.G."/>
            <person name="Kugler K."/>
            <person name="Rivarola-Duarte L."/>
            <person name="Spannagl M."/>
            <person name="Mayer K.F.X."/>
            <person name="Lu F.H."/>
            <person name="Bevan M.W."/>
            <person name="Leroy P."/>
            <person name="Li P."/>
            <person name="You F.M."/>
            <person name="Sun Q."/>
            <person name="Liu Z."/>
            <person name="Lyons E."/>
            <person name="Wicker T."/>
            <person name="Salzberg S.L."/>
            <person name="Devos K.M."/>
            <person name="Dvorak J."/>
        </authorList>
    </citation>
    <scope>NUCLEOTIDE SEQUENCE [LARGE SCALE GENOMIC DNA]</scope>
    <source>
        <strain evidence="8">cv. AL8/78</strain>
    </source>
</reference>
<feature type="compositionally biased region" description="Polar residues" evidence="6">
    <location>
        <begin position="139"/>
        <end position="148"/>
    </location>
</feature>
<feature type="compositionally biased region" description="Basic residues" evidence="6">
    <location>
        <begin position="187"/>
        <end position="196"/>
    </location>
</feature>
<feature type="compositionally biased region" description="Low complexity" evidence="6">
    <location>
        <begin position="781"/>
        <end position="791"/>
    </location>
</feature>
<dbReference type="Proteomes" id="UP000015105">
    <property type="component" value="Chromosome 5D"/>
</dbReference>
<feature type="compositionally biased region" description="Polar residues" evidence="6">
    <location>
        <begin position="649"/>
        <end position="676"/>
    </location>
</feature>
<evidence type="ECO:0000256" key="6">
    <source>
        <dbReference type="SAM" id="MobiDB-lite"/>
    </source>
</evidence>
<evidence type="ECO:0000313" key="8">
    <source>
        <dbReference type="EnsemblPlants" id="AET5Gv20245100.2"/>
    </source>
</evidence>
<feature type="compositionally biased region" description="Low complexity" evidence="6">
    <location>
        <begin position="756"/>
        <end position="767"/>
    </location>
</feature>
<keyword evidence="9" id="KW-1185">Reference proteome</keyword>
<dbReference type="GO" id="GO:0005634">
    <property type="term" value="C:nucleus"/>
    <property type="evidence" value="ECO:0007669"/>
    <property type="project" value="UniProtKB-SubCell"/>
</dbReference>
<feature type="compositionally biased region" description="Basic and acidic residues" evidence="6">
    <location>
        <begin position="677"/>
        <end position="688"/>
    </location>
</feature>
<evidence type="ECO:0000256" key="1">
    <source>
        <dbReference type="ARBA" id="ARBA00004123"/>
    </source>
</evidence>
<dbReference type="GO" id="GO:0003677">
    <property type="term" value="F:DNA binding"/>
    <property type="evidence" value="ECO:0007669"/>
    <property type="project" value="UniProtKB-KW"/>
</dbReference>
<evidence type="ECO:0000259" key="7">
    <source>
        <dbReference type="PROSITE" id="PS50863"/>
    </source>
</evidence>
<keyword evidence="5" id="KW-0539">Nucleus</keyword>
<reference evidence="9" key="2">
    <citation type="journal article" date="2017" name="Nat. Plants">
        <title>The Aegilops tauschii genome reveals multiple impacts of transposons.</title>
        <authorList>
            <person name="Zhao G."/>
            <person name="Zou C."/>
            <person name="Li K."/>
            <person name="Wang K."/>
            <person name="Li T."/>
            <person name="Gao L."/>
            <person name="Zhang X."/>
            <person name="Wang H."/>
            <person name="Yang Z."/>
            <person name="Liu X."/>
            <person name="Jiang W."/>
            <person name="Mao L."/>
            <person name="Kong X."/>
            <person name="Jiao Y."/>
            <person name="Jia J."/>
        </authorList>
    </citation>
    <scope>NUCLEOTIDE SEQUENCE [LARGE SCALE GENOMIC DNA]</scope>
    <source>
        <strain evidence="9">cv. AL8/78</strain>
    </source>
</reference>
<dbReference type="InterPro" id="IPR003340">
    <property type="entry name" value="B3_DNA-bd"/>
</dbReference>
<dbReference type="SMART" id="SM01019">
    <property type="entry name" value="B3"/>
    <property type="match status" value="2"/>
</dbReference>
<feature type="compositionally biased region" description="Polar residues" evidence="6">
    <location>
        <begin position="578"/>
        <end position="587"/>
    </location>
</feature>
<feature type="region of interest" description="Disordered" evidence="6">
    <location>
        <begin position="854"/>
        <end position="891"/>
    </location>
</feature>
<proteinExistence type="predicted"/>
<feature type="compositionally biased region" description="Polar residues" evidence="6">
    <location>
        <begin position="1045"/>
        <end position="1060"/>
    </location>
</feature>
<feature type="compositionally biased region" description="Polar residues" evidence="6">
    <location>
        <begin position="802"/>
        <end position="812"/>
    </location>
</feature>
<dbReference type="STRING" id="200361.A0A453JZD8"/>
<feature type="region of interest" description="Disordered" evidence="6">
    <location>
        <begin position="531"/>
        <end position="616"/>
    </location>
</feature>
<evidence type="ECO:0000256" key="5">
    <source>
        <dbReference type="ARBA" id="ARBA00023242"/>
    </source>
</evidence>
<feature type="compositionally biased region" description="Polar residues" evidence="6">
    <location>
        <begin position="197"/>
        <end position="213"/>
    </location>
</feature>
<reference evidence="8" key="5">
    <citation type="journal article" date="2021" name="G3 (Bethesda)">
        <title>Aegilops tauschii genome assembly Aet v5.0 features greater sequence contiguity and improved annotation.</title>
        <authorList>
            <person name="Wang L."/>
            <person name="Zhu T."/>
            <person name="Rodriguez J.C."/>
            <person name="Deal K.R."/>
            <person name="Dubcovsky J."/>
            <person name="McGuire P.E."/>
            <person name="Lux T."/>
            <person name="Spannagl M."/>
            <person name="Mayer K.F.X."/>
            <person name="Baldrich P."/>
            <person name="Meyers B.C."/>
            <person name="Huo N."/>
            <person name="Gu Y.Q."/>
            <person name="Zhou H."/>
            <person name="Devos K.M."/>
            <person name="Bennetzen J.L."/>
            <person name="Unver T."/>
            <person name="Budak H."/>
            <person name="Gulick P.J."/>
            <person name="Galiba G."/>
            <person name="Kalapos B."/>
            <person name="Nelson D.R."/>
            <person name="Li P."/>
            <person name="You F.M."/>
            <person name="Luo M.C."/>
            <person name="Dvorak J."/>
        </authorList>
    </citation>
    <scope>NUCLEOTIDE SEQUENCE [LARGE SCALE GENOMIC DNA]</scope>
    <source>
        <strain evidence="8">cv. AL8/78</strain>
    </source>
</reference>
<feature type="compositionally biased region" description="Polar residues" evidence="6">
    <location>
        <begin position="156"/>
        <end position="176"/>
    </location>
</feature>
<feature type="region of interest" description="Disordered" evidence="6">
    <location>
        <begin position="126"/>
        <end position="220"/>
    </location>
</feature>
<feature type="domain" description="TF-B3" evidence="7">
    <location>
        <begin position="407"/>
        <end position="506"/>
    </location>
</feature>
<dbReference type="Gene3D" id="6.10.250.1310">
    <property type="match status" value="1"/>
</dbReference>
<dbReference type="AlphaFoldDB" id="A0A453JZD8"/>
<keyword evidence="2" id="KW-0805">Transcription regulation</keyword>
<keyword evidence="3" id="KW-0238">DNA-binding</keyword>
<sequence length="1175" mass="127922">NKKKAGEVCHCHCFAFSGRSCAVVRSFFPLLEVPAVRSLFGSVGGPAAARGRFCGLGRRRRRLLGRRCRRGRRSSFLPRPLFFVRCRRRAGGPSLACIHMYQTPPYPGAAEGAVPSSLMDTPLTEERRAARRVRRRVCSSGSPTSLNHGESDDAQEMSTNSTEISSSDCYTQLSSESSDEGCENRSSGHRRKRRKTSVISSASEQSGQDSPSACESLESDDVQITPGKDYVLPQRCDLSDAEKNRVVALIKEIKAKVTVFVAIMLRSYSSYVTIPKEYAAVHFPPESATITLRSPGKNKKWHPRFYKKGTMIKLTGSWLHFVRDNDVHEGDICIFVPAKGGKPFMFTVHLLRKETTDSQTEVSHESSECEDSHGQPPYILPYGARLSPSQRSAVKKKVDSIQSEVPIYVSIMTKSNLGSRHMELSKRYAAEHLPHRNVTLMFQYMGKIWNINMLFHDRKYPKRWYLIGGWSKFISDNSLRLGDICLFELKKDEKELTVIVHLLRKESIDHPSGVSPVLDSNYVRASTMIASTVHVGEEPDDEEETASSGREEQGFDDEPIEHNYSEGASKAHMPTAPCSESNASGISPSPEAREQAAGCSNKSFATEFPNKPSSTMEHNRIIHTDRAAASEVIGLSDYRIHNSCDSIDSQGGESLAVQQQSSPSPGIGNSVNPDSSSGDHRSAERVEGESDVALQSLVRVTGQQVGDAEKEVNASGGENSLADLPHLEPQNVAAVPSQAALPMPKEKTDTQTNRSAQPDVAQAQPPQGEVEQAGLSGVASPQPLQPAQLAQREAEQDLSGVASPSQPETRPSISGFVETRSNLVTQSVEQSIAPVQFPQEQAGLSGVASAQPLVPEMQPSTPLSNIPLERAHPNRGQSSRQPEAAAGSAQPAQLFPAPSMMFNHPPIGDEPLKNELHRLRLHIDSLDKIYELKQSQLQTECSQEIEKIKQKYDLLLEEQDSVHLEQMKTLDGLLEKVVFHQSLAADFRAKFISPSAAQAKAYSRPIHQTPQASQQAPMRPPGMTSTSPPAAWSSAGRPVVPGGAQPSQVDRPSTPASSQAPRPPLPSTPVVRLPINPGNLVRTTGAPMPRVPPRGSHGVPSAPAPHLQCRLPPRAHSTAPANQRQQQHATSVSPQSSHAVPPVSSSPLPPSSSQATHHGSSTRMDVDVVCLSDDE</sequence>
<dbReference type="CDD" id="cd10017">
    <property type="entry name" value="B3_DNA"/>
    <property type="match status" value="2"/>
</dbReference>
<feature type="compositionally biased region" description="Polar residues" evidence="6">
    <location>
        <begin position="1154"/>
        <end position="1163"/>
    </location>
</feature>
<feature type="region of interest" description="Disordered" evidence="6">
    <location>
        <begin position="649"/>
        <end position="813"/>
    </location>
</feature>
<evidence type="ECO:0000313" key="9">
    <source>
        <dbReference type="Proteomes" id="UP000015105"/>
    </source>
</evidence>
<feature type="compositionally biased region" description="Low complexity" evidence="6">
    <location>
        <begin position="1024"/>
        <end position="1035"/>
    </location>
</feature>
<dbReference type="Gramene" id="AET5Gv20245100.2">
    <property type="protein sequence ID" value="AET5Gv20245100.2"/>
    <property type="gene ID" value="AET5Gv20245100"/>
</dbReference>
<keyword evidence="4" id="KW-0804">Transcription</keyword>
<dbReference type="InterPro" id="IPR015300">
    <property type="entry name" value="DNA-bd_pseudobarrel_sf"/>
</dbReference>
<feature type="compositionally biased region" description="Polar residues" evidence="6">
    <location>
        <begin position="1006"/>
        <end position="1016"/>
    </location>
</feature>
<dbReference type="Pfam" id="PF02362">
    <property type="entry name" value="B3"/>
    <property type="match status" value="2"/>
</dbReference>
<feature type="compositionally biased region" description="Polar residues" evidence="6">
    <location>
        <begin position="1119"/>
        <end position="1130"/>
    </location>
</feature>
<protein>
    <recommendedName>
        <fullName evidence="7">TF-B3 domain-containing protein</fullName>
    </recommendedName>
</protein>
<dbReference type="Gene3D" id="2.40.330.10">
    <property type="entry name" value="DNA-binding pseudobarrel domain"/>
    <property type="match status" value="2"/>
</dbReference>
<reference evidence="9" key="1">
    <citation type="journal article" date="2014" name="Science">
        <title>Ancient hybridizations among the ancestral genomes of bread wheat.</title>
        <authorList>
            <consortium name="International Wheat Genome Sequencing Consortium,"/>
            <person name="Marcussen T."/>
            <person name="Sandve S.R."/>
            <person name="Heier L."/>
            <person name="Spannagl M."/>
            <person name="Pfeifer M."/>
            <person name="Jakobsen K.S."/>
            <person name="Wulff B.B."/>
            <person name="Steuernagel B."/>
            <person name="Mayer K.F."/>
            <person name="Olsen O.A."/>
        </authorList>
    </citation>
    <scope>NUCLEOTIDE SEQUENCE [LARGE SCALE GENOMIC DNA]</scope>
    <source>
        <strain evidence="9">cv. AL8/78</strain>
    </source>
</reference>
<dbReference type="SUPFAM" id="SSF101936">
    <property type="entry name" value="DNA-binding pseudobarrel domain"/>
    <property type="match status" value="2"/>
</dbReference>
<dbReference type="EnsemblPlants" id="AET5Gv20245100.2">
    <property type="protein sequence ID" value="AET5Gv20245100.2"/>
    <property type="gene ID" value="AET5Gv20245100"/>
</dbReference>
<comment type="subcellular location">
    <subcellularLocation>
        <location evidence="1">Nucleus</location>
    </subcellularLocation>
</comment>
<reference evidence="8" key="4">
    <citation type="submission" date="2019-03" db="UniProtKB">
        <authorList>
            <consortium name="EnsemblPlants"/>
        </authorList>
    </citation>
    <scope>IDENTIFICATION</scope>
</reference>
<accession>A0A453JZD8</accession>
<feature type="compositionally biased region" description="Low complexity" evidence="6">
    <location>
        <begin position="1131"/>
        <end position="1146"/>
    </location>
</feature>
<dbReference type="PANTHER" id="PTHR31391:SF154">
    <property type="entry name" value="TF-B3 DOMAIN-CONTAINING PROTEIN"/>
    <property type="match status" value="1"/>
</dbReference>
<dbReference type="PROSITE" id="PS50863">
    <property type="entry name" value="B3"/>
    <property type="match status" value="2"/>
</dbReference>
<dbReference type="PANTHER" id="PTHR31391">
    <property type="entry name" value="B3 DOMAIN-CONTAINING PROTEIN OS11G0197600-RELATED"/>
    <property type="match status" value="1"/>
</dbReference>
<organism evidence="8 9">
    <name type="scientific">Aegilops tauschii subsp. strangulata</name>
    <name type="common">Goatgrass</name>
    <dbReference type="NCBI Taxonomy" id="200361"/>
    <lineage>
        <taxon>Eukaryota</taxon>
        <taxon>Viridiplantae</taxon>
        <taxon>Streptophyta</taxon>
        <taxon>Embryophyta</taxon>
        <taxon>Tracheophyta</taxon>
        <taxon>Spermatophyta</taxon>
        <taxon>Magnoliopsida</taxon>
        <taxon>Liliopsida</taxon>
        <taxon>Poales</taxon>
        <taxon>Poaceae</taxon>
        <taxon>BOP clade</taxon>
        <taxon>Pooideae</taxon>
        <taxon>Triticodae</taxon>
        <taxon>Triticeae</taxon>
        <taxon>Triticinae</taxon>
        <taxon>Aegilops</taxon>
    </lineage>
</organism>